<dbReference type="Proteomes" id="UP000238479">
    <property type="component" value="Chromosome 6"/>
</dbReference>
<comment type="caution">
    <text evidence="2">The sequence shown here is derived from an EMBL/GenBank/DDBJ whole genome shotgun (WGS) entry which is preliminary data.</text>
</comment>
<name>A0A2P6PSQ6_ROSCH</name>
<sequence length="107" mass="12166">MYRDIHRTLDSNRGRTPQTPKSSLFSNSAATSPQSQISRTHLHLSLSSIFKSLTIFSHPSPHTLSSSLLHLLIPIFWDWTLKASRELSSRVPHLNLGSWVKKLLDSY</sequence>
<accession>A0A2P6PSQ6</accession>
<feature type="region of interest" description="Disordered" evidence="1">
    <location>
        <begin position="1"/>
        <end position="36"/>
    </location>
</feature>
<feature type="compositionally biased region" description="Basic and acidic residues" evidence="1">
    <location>
        <begin position="1"/>
        <end position="13"/>
    </location>
</feature>
<evidence type="ECO:0000313" key="2">
    <source>
        <dbReference type="EMBL" id="PRQ24965.1"/>
    </source>
</evidence>
<feature type="compositionally biased region" description="Polar residues" evidence="1">
    <location>
        <begin position="14"/>
        <end position="36"/>
    </location>
</feature>
<protein>
    <submittedName>
        <fullName evidence="2">Uncharacterized protein</fullName>
    </submittedName>
</protein>
<dbReference type="EMBL" id="PDCK01000044">
    <property type="protein sequence ID" value="PRQ24965.1"/>
    <property type="molecule type" value="Genomic_DNA"/>
</dbReference>
<evidence type="ECO:0000313" key="3">
    <source>
        <dbReference type="Proteomes" id="UP000238479"/>
    </source>
</evidence>
<evidence type="ECO:0000256" key="1">
    <source>
        <dbReference type="SAM" id="MobiDB-lite"/>
    </source>
</evidence>
<keyword evidence="3" id="KW-1185">Reference proteome</keyword>
<dbReference type="AlphaFoldDB" id="A0A2P6PSQ6"/>
<dbReference type="Gramene" id="PRQ24965">
    <property type="protein sequence ID" value="PRQ24965"/>
    <property type="gene ID" value="RchiOBHm_Chr6g0278321"/>
</dbReference>
<reference evidence="2 3" key="1">
    <citation type="journal article" date="2018" name="Nat. Genet.">
        <title>The Rosa genome provides new insights in the design of modern roses.</title>
        <authorList>
            <person name="Bendahmane M."/>
        </authorList>
    </citation>
    <scope>NUCLEOTIDE SEQUENCE [LARGE SCALE GENOMIC DNA]</scope>
    <source>
        <strain evidence="3">cv. Old Blush</strain>
    </source>
</reference>
<organism evidence="2 3">
    <name type="scientific">Rosa chinensis</name>
    <name type="common">China rose</name>
    <dbReference type="NCBI Taxonomy" id="74649"/>
    <lineage>
        <taxon>Eukaryota</taxon>
        <taxon>Viridiplantae</taxon>
        <taxon>Streptophyta</taxon>
        <taxon>Embryophyta</taxon>
        <taxon>Tracheophyta</taxon>
        <taxon>Spermatophyta</taxon>
        <taxon>Magnoliopsida</taxon>
        <taxon>eudicotyledons</taxon>
        <taxon>Gunneridae</taxon>
        <taxon>Pentapetalae</taxon>
        <taxon>rosids</taxon>
        <taxon>fabids</taxon>
        <taxon>Rosales</taxon>
        <taxon>Rosaceae</taxon>
        <taxon>Rosoideae</taxon>
        <taxon>Rosoideae incertae sedis</taxon>
        <taxon>Rosa</taxon>
    </lineage>
</organism>
<proteinExistence type="predicted"/>
<gene>
    <name evidence="2" type="ORF">RchiOBHm_Chr6g0278321</name>
</gene>